<gene>
    <name evidence="1" type="ORF">LMG18096_01084</name>
</gene>
<dbReference type="AlphaFoldDB" id="A0ABC8Q7V4"/>
<sequence length="67" mass="7660">MCLRSIQTETRCSWPKRTRCELGYFQYGGSTYCMFFQPGVVDAFVIQPPFSHDTPPVRVNAALARAR</sequence>
<comment type="caution">
    <text evidence="1">The sequence shown here is derived from an EMBL/GenBank/DDBJ whole genome shotgun (WGS) entry which is preliminary data.</text>
</comment>
<dbReference type="Proteomes" id="UP001189663">
    <property type="component" value="Unassembled WGS sequence"/>
</dbReference>
<reference evidence="1 2" key="1">
    <citation type="submission" date="2023-07" db="EMBL/GenBank/DDBJ databases">
        <authorList>
            <person name="Peeters C."/>
        </authorList>
    </citation>
    <scope>NUCLEOTIDE SEQUENCE [LARGE SCALE GENOMIC DNA]</scope>
    <source>
        <strain evidence="1 2">LMG 18096</strain>
    </source>
</reference>
<dbReference type="EMBL" id="CATZAT010000001">
    <property type="protein sequence ID" value="CAJ0780777.1"/>
    <property type="molecule type" value="Genomic_DNA"/>
</dbReference>
<name>A0ABC8Q7V4_9RALS</name>
<keyword evidence="2" id="KW-1185">Reference proteome</keyword>
<accession>A0ABC8Q7V4</accession>
<evidence type="ECO:0000313" key="1">
    <source>
        <dbReference type="EMBL" id="CAJ0780777.1"/>
    </source>
</evidence>
<protein>
    <submittedName>
        <fullName evidence="1">Uncharacterized protein</fullName>
    </submittedName>
</protein>
<organism evidence="1 2">
    <name type="scientific">Ralstonia holmesii</name>
    <dbReference type="NCBI Taxonomy" id="3058602"/>
    <lineage>
        <taxon>Bacteria</taxon>
        <taxon>Pseudomonadati</taxon>
        <taxon>Pseudomonadota</taxon>
        <taxon>Betaproteobacteria</taxon>
        <taxon>Burkholderiales</taxon>
        <taxon>Burkholderiaceae</taxon>
        <taxon>Ralstonia</taxon>
    </lineage>
</organism>
<proteinExistence type="predicted"/>
<evidence type="ECO:0000313" key="2">
    <source>
        <dbReference type="Proteomes" id="UP001189663"/>
    </source>
</evidence>